<feature type="region of interest" description="Disordered" evidence="4">
    <location>
        <begin position="320"/>
        <end position="355"/>
    </location>
</feature>
<organism evidence="7 8">
    <name type="scientific">Testicularia cyperi</name>
    <dbReference type="NCBI Taxonomy" id="1882483"/>
    <lineage>
        <taxon>Eukaryota</taxon>
        <taxon>Fungi</taxon>
        <taxon>Dikarya</taxon>
        <taxon>Basidiomycota</taxon>
        <taxon>Ustilaginomycotina</taxon>
        <taxon>Ustilaginomycetes</taxon>
        <taxon>Ustilaginales</taxon>
        <taxon>Anthracoideaceae</taxon>
        <taxon>Testicularia</taxon>
    </lineage>
</organism>
<dbReference type="Pfam" id="PF02558">
    <property type="entry name" value="ApbA"/>
    <property type="match status" value="1"/>
</dbReference>
<feature type="compositionally biased region" description="Polar residues" evidence="4">
    <location>
        <begin position="161"/>
        <end position="178"/>
    </location>
</feature>
<dbReference type="SUPFAM" id="SSF51735">
    <property type="entry name" value="NAD(P)-binding Rossmann-fold domains"/>
    <property type="match status" value="1"/>
</dbReference>
<dbReference type="Proteomes" id="UP000246740">
    <property type="component" value="Unassembled WGS sequence"/>
</dbReference>
<reference evidence="7 8" key="1">
    <citation type="journal article" date="2018" name="Mol. Biol. Evol.">
        <title>Broad Genomic Sampling Reveals a Smut Pathogenic Ancestry of the Fungal Clade Ustilaginomycotina.</title>
        <authorList>
            <person name="Kijpornyongpan T."/>
            <person name="Mondo S.J."/>
            <person name="Barry K."/>
            <person name="Sandor L."/>
            <person name="Lee J."/>
            <person name="Lipzen A."/>
            <person name="Pangilinan J."/>
            <person name="LaButti K."/>
            <person name="Hainaut M."/>
            <person name="Henrissat B."/>
            <person name="Grigoriev I.V."/>
            <person name="Spatafora J.W."/>
            <person name="Aime M.C."/>
        </authorList>
    </citation>
    <scope>NUCLEOTIDE SEQUENCE [LARGE SCALE GENOMIC DNA]</scope>
    <source>
        <strain evidence="7 8">MCA 3645</strain>
    </source>
</reference>
<dbReference type="GO" id="GO:0008677">
    <property type="term" value="F:2-dehydropantoate 2-reductase activity"/>
    <property type="evidence" value="ECO:0007669"/>
    <property type="project" value="TreeGrafter"/>
</dbReference>
<dbReference type="Gene3D" id="1.10.1040.10">
    <property type="entry name" value="N-(1-d-carboxylethyl)-l-norvaline Dehydrogenase, domain 2"/>
    <property type="match status" value="1"/>
</dbReference>
<sequence>MRYHVLGVGSIGSLIAFHLKRSVKLQRRLLQPGPSSSRSRRDLMLSNLSNKRPNSSPGTIVSSLSIPRYLKAELPDPQQTSVTLHLRSRIFGKQTRQKFLNSIVLEQDGVRDVEGGFQADVSGGPTDVIASITSSQQGERQQQQQENDDEQDRAADRFSISRPTQPSDTSIRDQTASKSPVPDHDGGISLISALQGVYHAPRASPIDSLIVTTKCDATLGALEGIRHRIHPWSTIVLLQNGMGVLDTLNDRLFQDPDQRPNFVLASTTHGCWRKGPLDTVHASFGSLHFGIVPSPRAGAEGFESLRVPNAEAQAAEPVSVLPSLGPPRKRSGRGWDRFAPTPEEEAQGTDAATAAPVDPNAPSELLSLASIPDIPSLRTLRATVAALLSLPLDVHWEPIREFQLRALRKLVINACINPITALADCKNGDLFGNPAAMDAAWSVCVEAGMVLEAQVREYLGGDQQPLKSRISSLSTEDLLVRSDEDGKPTLNPALTPRALFQEVQRVVRLTAANWSSMHSDMKSRRGSTEIDFINGYISGLGRGYGIDTTANDMLTSLVKLKTTRVTGSGRL</sequence>
<evidence type="ECO:0000313" key="8">
    <source>
        <dbReference type="Proteomes" id="UP000246740"/>
    </source>
</evidence>
<dbReference type="SUPFAM" id="SSF48179">
    <property type="entry name" value="6-phosphogluconate dehydrogenase C-terminal domain-like"/>
    <property type="match status" value="1"/>
</dbReference>
<feature type="domain" description="Ketopantoate reductase N-terminal" evidence="5">
    <location>
        <begin position="201"/>
        <end position="292"/>
    </location>
</feature>
<dbReference type="Gene3D" id="3.40.50.720">
    <property type="entry name" value="NAD(P)-binding Rossmann-like Domain"/>
    <property type="match status" value="1"/>
</dbReference>
<evidence type="ECO:0000259" key="5">
    <source>
        <dbReference type="Pfam" id="PF02558"/>
    </source>
</evidence>
<dbReference type="InterPro" id="IPR013752">
    <property type="entry name" value="KPA_reductase"/>
</dbReference>
<dbReference type="GO" id="GO:0050661">
    <property type="term" value="F:NADP binding"/>
    <property type="evidence" value="ECO:0007669"/>
    <property type="project" value="TreeGrafter"/>
</dbReference>
<proteinExistence type="inferred from homology"/>
<protein>
    <recommendedName>
        <fullName evidence="9">2-dehydropantoate 2-reductase</fullName>
    </recommendedName>
</protein>
<evidence type="ECO:0000313" key="7">
    <source>
        <dbReference type="EMBL" id="PWY97253.1"/>
    </source>
</evidence>
<dbReference type="InterPro" id="IPR036291">
    <property type="entry name" value="NAD(P)-bd_dom_sf"/>
</dbReference>
<gene>
    <name evidence="7" type="ORF">BCV70DRAFT_167320</name>
</gene>
<dbReference type="AlphaFoldDB" id="A0A317XFY9"/>
<dbReference type="InterPro" id="IPR050838">
    <property type="entry name" value="Ketopantoate_reductase"/>
</dbReference>
<feature type="region of interest" description="Disordered" evidence="4">
    <location>
        <begin position="116"/>
        <end position="186"/>
    </location>
</feature>
<feature type="domain" description="Ketopantoate reductase C-terminal" evidence="6">
    <location>
        <begin position="402"/>
        <end position="561"/>
    </location>
</feature>
<keyword evidence="8" id="KW-1185">Reference proteome</keyword>
<dbReference type="Pfam" id="PF08546">
    <property type="entry name" value="ApbA_C"/>
    <property type="match status" value="1"/>
</dbReference>
<evidence type="ECO:0000256" key="1">
    <source>
        <dbReference type="ARBA" id="ARBA00007870"/>
    </source>
</evidence>
<dbReference type="InterPro" id="IPR008927">
    <property type="entry name" value="6-PGluconate_DH-like_C_sf"/>
</dbReference>
<dbReference type="InParanoid" id="A0A317XFY9"/>
<dbReference type="PANTHER" id="PTHR43765">
    <property type="entry name" value="2-DEHYDROPANTOATE 2-REDUCTASE-RELATED"/>
    <property type="match status" value="1"/>
</dbReference>
<comment type="similarity">
    <text evidence="1">Belongs to the ketopantoate reductase family.</text>
</comment>
<evidence type="ECO:0000259" key="6">
    <source>
        <dbReference type="Pfam" id="PF08546"/>
    </source>
</evidence>
<evidence type="ECO:0008006" key="9">
    <source>
        <dbReference type="Google" id="ProtNLM"/>
    </source>
</evidence>
<keyword evidence="2" id="KW-0521">NADP</keyword>
<evidence type="ECO:0000256" key="3">
    <source>
        <dbReference type="ARBA" id="ARBA00023002"/>
    </source>
</evidence>
<dbReference type="GO" id="GO:0005739">
    <property type="term" value="C:mitochondrion"/>
    <property type="evidence" value="ECO:0007669"/>
    <property type="project" value="TreeGrafter"/>
</dbReference>
<keyword evidence="3" id="KW-0560">Oxidoreductase</keyword>
<name>A0A317XFY9_9BASI</name>
<feature type="compositionally biased region" description="Low complexity" evidence="4">
    <location>
        <begin position="136"/>
        <end position="145"/>
    </location>
</feature>
<dbReference type="EMBL" id="KZ819213">
    <property type="protein sequence ID" value="PWY97253.1"/>
    <property type="molecule type" value="Genomic_DNA"/>
</dbReference>
<evidence type="ECO:0000256" key="4">
    <source>
        <dbReference type="SAM" id="MobiDB-lite"/>
    </source>
</evidence>
<accession>A0A317XFY9</accession>
<dbReference type="PANTHER" id="PTHR43765:SF2">
    <property type="entry name" value="2-DEHYDROPANTOATE 2-REDUCTASE"/>
    <property type="match status" value="1"/>
</dbReference>
<evidence type="ECO:0000256" key="2">
    <source>
        <dbReference type="ARBA" id="ARBA00022857"/>
    </source>
</evidence>
<dbReference type="InterPro" id="IPR013328">
    <property type="entry name" value="6PGD_dom2"/>
</dbReference>
<dbReference type="FunCoup" id="A0A317XFY9">
    <property type="interactions" value="187"/>
</dbReference>
<dbReference type="InterPro" id="IPR013332">
    <property type="entry name" value="KPR_N"/>
</dbReference>
<dbReference type="OrthoDB" id="73846at2759"/>
<dbReference type="STRING" id="1882483.A0A317XFY9"/>